<protein>
    <recommendedName>
        <fullName evidence="9">Tryptophan synthase alpha chain</fullName>
        <ecNumber evidence="9">4.2.1.20</ecNumber>
    </recommendedName>
</protein>
<dbReference type="AlphaFoldDB" id="A0A1E4R9S7"/>
<evidence type="ECO:0000256" key="4">
    <source>
        <dbReference type="ARBA" id="ARBA00022605"/>
    </source>
</evidence>
<dbReference type="Pfam" id="PF00290">
    <property type="entry name" value="Trp_syntA"/>
    <property type="match status" value="1"/>
</dbReference>
<dbReference type="PANTHER" id="PTHR43406:SF1">
    <property type="entry name" value="TRYPTOPHAN SYNTHASE ALPHA CHAIN, CHLOROPLASTIC"/>
    <property type="match status" value="1"/>
</dbReference>
<dbReference type="HAMAP" id="MF_00131">
    <property type="entry name" value="Trp_synth_alpha"/>
    <property type="match status" value="1"/>
</dbReference>
<dbReference type="InterPro" id="IPR018204">
    <property type="entry name" value="Trp_synthase_alpha_AS"/>
</dbReference>
<accession>A0A1E4R9S7</accession>
<dbReference type="SUPFAM" id="SSF51366">
    <property type="entry name" value="Ribulose-phoshate binding barrel"/>
    <property type="match status" value="1"/>
</dbReference>
<dbReference type="PROSITE" id="PS00167">
    <property type="entry name" value="TRP_SYNTHASE_ALPHA"/>
    <property type="match status" value="1"/>
</dbReference>
<evidence type="ECO:0000313" key="11">
    <source>
        <dbReference type="EMBL" id="ODV57214.1"/>
    </source>
</evidence>
<feature type="active site" description="Proton acceptor" evidence="9">
    <location>
        <position position="60"/>
    </location>
</feature>
<evidence type="ECO:0000256" key="6">
    <source>
        <dbReference type="ARBA" id="ARBA00023141"/>
    </source>
</evidence>
<keyword evidence="7 9" id="KW-0456">Lyase</keyword>
<keyword evidence="6 9" id="KW-0057">Aromatic amino acid biosynthesis</keyword>
<dbReference type="PANTHER" id="PTHR43406">
    <property type="entry name" value="TRYPTOPHAN SYNTHASE, ALPHA CHAIN"/>
    <property type="match status" value="1"/>
</dbReference>
<dbReference type="InterPro" id="IPR002028">
    <property type="entry name" value="Trp_synthase_suA"/>
</dbReference>
<dbReference type="Proteomes" id="UP000094784">
    <property type="component" value="Unassembled WGS sequence"/>
</dbReference>
<comment type="pathway">
    <text evidence="2 9">Amino-acid biosynthesis; L-tryptophan biosynthesis; L-tryptophan from chorismate: step 5/5.</text>
</comment>
<dbReference type="OrthoDB" id="9804578at2"/>
<evidence type="ECO:0000256" key="10">
    <source>
        <dbReference type="RuleBase" id="RU003662"/>
    </source>
</evidence>
<evidence type="ECO:0000256" key="1">
    <source>
        <dbReference type="ARBA" id="ARBA00003365"/>
    </source>
</evidence>
<feature type="active site" description="Proton acceptor" evidence="9">
    <location>
        <position position="49"/>
    </location>
</feature>
<comment type="caution">
    <text evidence="11">The sequence shown here is derived from an EMBL/GenBank/DDBJ whole genome shotgun (WGS) entry which is preliminary data.</text>
</comment>
<organism evidence="11 12">
    <name type="scientific">Lysinibacillus fusiformis</name>
    <dbReference type="NCBI Taxonomy" id="28031"/>
    <lineage>
        <taxon>Bacteria</taxon>
        <taxon>Bacillati</taxon>
        <taxon>Bacillota</taxon>
        <taxon>Bacilli</taxon>
        <taxon>Bacillales</taxon>
        <taxon>Bacillaceae</taxon>
        <taxon>Lysinibacillus</taxon>
    </lineage>
</organism>
<evidence type="ECO:0000256" key="5">
    <source>
        <dbReference type="ARBA" id="ARBA00022822"/>
    </source>
</evidence>
<dbReference type="GO" id="GO:0005829">
    <property type="term" value="C:cytosol"/>
    <property type="evidence" value="ECO:0007669"/>
    <property type="project" value="TreeGrafter"/>
</dbReference>
<dbReference type="NCBIfam" id="TIGR00262">
    <property type="entry name" value="trpA"/>
    <property type="match status" value="1"/>
</dbReference>
<evidence type="ECO:0000256" key="3">
    <source>
        <dbReference type="ARBA" id="ARBA00011270"/>
    </source>
</evidence>
<keyword evidence="5 9" id="KW-0822">Tryptophan biosynthesis</keyword>
<dbReference type="FunFam" id="3.20.20.70:FF:000037">
    <property type="entry name" value="Tryptophan synthase alpha chain"/>
    <property type="match status" value="1"/>
</dbReference>
<sequence>MTTLQQAIDQTTTAGHKAFIPYMMAGDGGLETIKPTILKLQQLGVTAIEVGIPFTDPVADGPTIERAGERALAAGVTLKKVLQTLASFKEEITVPLVIMTYFNPVLAYGLEAFAQACVAGRVKGIIVPDVPLEESGILREALNPHSIDVIQLVSLTSPPERITRIAAASQGFVYAVTVNGITGERSNFATNLEQHFARLRQVSPIPVLAGFGISTPEQVNSMGMLGDGVIVGSAVVTALHEGRMATVEALIAASKGMYEKSTLY</sequence>
<comment type="catalytic activity">
    <reaction evidence="8 9">
        <text>(1S,2R)-1-C-(indol-3-yl)glycerol 3-phosphate + L-serine = D-glyceraldehyde 3-phosphate + L-tryptophan + H2O</text>
        <dbReference type="Rhea" id="RHEA:10532"/>
        <dbReference type="ChEBI" id="CHEBI:15377"/>
        <dbReference type="ChEBI" id="CHEBI:33384"/>
        <dbReference type="ChEBI" id="CHEBI:57912"/>
        <dbReference type="ChEBI" id="CHEBI:58866"/>
        <dbReference type="ChEBI" id="CHEBI:59776"/>
        <dbReference type="EC" id="4.2.1.20"/>
    </reaction>
</comment>
<gene>
    <name evidence="9" type="primary">trpA</name>
    <name evidence="11" type="ORF">BG258_15515</name>
</gene>
<evidence type="ECO:0000256" key="9">
    <source>
        <dbReference type="HAMAP-Rule" id="MF_00131"/>
    </source>
</evidence>
<dbReference type="RefSeq" id="WP_069482125.1">
    <property type="nucleotide sequence ID" value="NZ_KV766182.1"/>
</dbReference>
<dbReference type="InterPro" id="IPR013785">
    <property type="entry name" value="Aldolase_TIM"/>
</dbReference>
<evidence type="ECO:0000256" key="2">
    <source>
        <dbReference type="ARBA" id="ARBA00004733"/>
    </source>
</evidence>
<evidence type="ECO:0000256" key="7">
    <source>
        <dbReference type="ARBA" id="ARBA00023239"/>
    </source>
</evidence>
<keyword evidence="4 9" id="KW-0028">Amino-acid biosynthesis</keyword>
<dbReference type="GO" id="GO:0004834">
    <property type="term" value="F:tryptophan synthase activity"/>
    <property type="evidence" value="ECO:0007669"/>
    <property type="project" value="UniProtKB-UniRule"/>
</dbReference>
<dbReference type="Gene3D" id="3.20.20.70">
    <property type="entry name" value="Aldolase class I"/>
    <property type="match status" value="1"/>
</dbReference>
<dbReference type="InterPro" id="IPR011060">
    <property type="entry name" value="RibuloseP-bd_barrel"/>
</dbReference>
<dbReference type="UniPathway" id="UPA00035">
    <property type="reaction ID" value="UER00044"/>
</dbReference>
<name>A0A1E4R9S7_9BACI</name>
<dbReference type="EC" id="4.2.1.20" evidence="9"/>
<evidence type="ECO:0000313" key="12">
    <source>
        <dbReference type="Proteomes" id="UP000094784"/>
    </source>
</evidence>
<dbReference type="CDD" id="cd04724">
    <property type="entry name" value="Tryptophan_synthase_alpha"/>
    <property type="match status" value="1"/>
</dbReference>
<dbReference type="EMBL" id="MECQ01000001">
    <property type="protein sequence ID" value="ODV57214.1"/>
    <property type="molecule type" value="Genomic_DNA"/>
</dbReference>
<proteinExistence type="inferred from homology"/>
<comment type="function">
    <text evidence="1 9">The alpha subunit is responsible for the aldol cleavage of indoleglycerol phosphate to indole and glyceraldehyde 3-phosphate.</text>
</comment>
<evidence type="ECO:0000256" key="8">
    <source>
        <dbReference type="ARBA" id="ARBA00049047"/>
    </source>
</evidence>
<comment type="similarity">
    <text evidence="9 10">Belongs to the TrpA family.</text>
</comment>
<reference evidence="11 12" key="1">
    <citation type="submission" date="2016-09" db="EMBL/GenBank/DDBJ databases">
        <title>Draft genome sequence of the soil isolate, Lysinibacillus fusiformis M5, a potential hypoxanthine producer.</title>
        <authorList>
            <person name="Gallegos-Monterrosa R."/>
            <person name="Maroti G."/>
            <person name="Balint B."/>
            <person name="Kovacs A.T."/>
        </authorList>
    </citation>
    <scope>NUCLEOTIDE SEQUENCE [LARGE SCALE GENOMIC DNA]</scope>
    <source>
        <strain evidence="11 12">M5</strain>
    </source>
</reference>
<comment type="subunit">
    <text evidence="3 9">Tetramer of two alpha and two beta chains.</text>
</comment>